<gene>
    <name evidence="3" type="ORF">GM668_11540</name>
</gene>
<dbReference type="Proteomes" id="UP000484015">
    <property type="component" value="Unassembled WGS sequence"/>
</dbReference>
<keyword evidence="4" id="KW-1185">Reference proteome</keyword>
<keyword evidence="1" id="KW-0812">Transmembrane</keyword>
<evidence type="ECO:0000313" key="4">
    <source>
        <dbReference type="Proteomes" id="UP000484015"/>
    </source>
</evidence>
<protein>
    <submittedName>
        <fullName evidence="3">Pilus assembly protein</fullName>
    </submittedName>
</protein>
<dbReference type="Pfam" id="PF07811">
    <property type="entry name" value="TadE"/>
    <property type="match status" value="1"/>
</dbReference>
<evidence type="ECO:0000256" key="1">
    <source>
        <dbReference type="SAM" id="Phobius"/>
    </source>
</evidence>
<keyword evidence="1" id="KW-1133">Transmembrane helix</keyword>
<keyword evidence="1" id="KW-0472">Membrane</keyword>
<dbReference type="RefSeq" id="WP_155439114.1">
    <property type="nucleotide sequence ID" value="NZ_WNLA01000006.1"/>
</dbReference>
<dbReference type="OrthoDB" id="8708482at2"/>
<evidence type="ECO:0000313" key="3">
    <source>
        <dbReference type="EMBL" id="MTW02716.1"/>
    </source>
</evidence>
<dbReference type="EMBL" id="WNLA01000006">
    <property type="protein sequence ID" value="MTW02716.1"/>
    <property type="molecule type" value="Genomic_DNA"/>
</dbReference>
<dbReference type="AlphaFoldDB" id="A0A6L6PZQ0"/>
<name>A0A6L6PZQ0_9BURK</name>
<accession>A0A6L6PZQ0</accession>
<organism evidence="3 4">
    <name type="scientific">Pseudoduganella ginsengisoli</name>
    <dbReference type="NCBI Taxonomy" id="1462440"/>
    <lineage>
        <taxon>Bacteria</taxon>
        <taxon>Pseudomonadati</taxon>
        <taxon>Pseudomonadota</taxon>
        <taxon>Betaproteobacteria</taxon>
        <taxon>Burkholderiales</taxon>
        <taxon>Oxalobacteraceae</taxon>
        <taxon>Telluria group</taxon>
        <taxon>Pseudoduganella</taxon>
    </lineage>
</organism>
<evidence type="ECO:0000259" key="2">
    <source>
        <dbReference type="Pfam" id="PF07811"/>
    </source>
</evidence>
<proteinExistence type="predicted"/>
<feature type="transmembrane region" description="Helical" evidence="1">
    <location>
        <begin position="20"/>
        <end position="40"/>
    </location>
</feature>
<feature type="domain" description="TadE-like" evidence="2">
    <location>
        <begin position="12"/>
        <end position="53"/>
    </location>
</feature>
<comment type="caution">
    <text evidence="3">The sequence shown here is derived from an EMBL/GenBank/DDBJ whole genome shotgun (WGS) entry which is preliminary data.</text>
</comment>
<dbReference type="InterPro" id="IPR012495">
    <property type="entry name" value="TadE-like_dom"/>
</dbReference>
<reference evidence="3 4" key="1">
    <citation type="submission" date="2019-11" db="EMBL/GenBank/DDBJ databases">
        <title>Type strains purchased from KCTC, JCM and DSMZ.</title>
        <authorList>
            <person name="Lu H."/>
        </authorList>
    </citation>
    <scope>NUCLEOTIDE SEQUENCE [LARGE SCALE GENOMIC DNA]</scope>
    <source>
        <strain evidence="3 4">KCTC 42409</strain>
    </source>
</reference>
<sequence length="194" mass="20848">MRANSLQFRQAGATVVELALVLPVFLLFVFGVMELARMLYMINILQEVTRRAANAAAVADFSSAATMEAIRRAAVFDDISGQLPLGVPITAAHVRIDYLSITRDTSGQMSDEPIPTGSLPASPARNNVNCIQSAYGDNCIRLVRSRICDPNNASACDAVQYQPLFPIVTFSFGLSRSTTIVPAERLGLVAGDTP</sequence>